<protein>
    <submittedName>
        <fullName evidence="7">Putative membrane protein</fullName>
    </submittedName>
</protein>
<sequence>MSRLILILFVIVAVVLGASFTVINAGDVGVNLYLETYQVPLSIVVFVSLLLGAVLGGLATSGMVMSRGREVRQMRKRCKRAEDEIARLRQLPSSGKV</sequence>
<keyword evidence="3 5" id="KW-1133">Transmembrane helix</keyword>
<evidence type="ECO:0000256" key="3">
    <source>
        <dbReference type="ARBA" id="ARBA00022989"/>
    </source>
</evidence>
<accession>A0A1H7GEL6</accession>
<dbReference type="Proteomes" id="UP000199256">
    <property type="component" value="Unassembled WGS sequence"/>
</dbReference>
<organism evidence="7 8">
    <name type="scientific">Ectothiorhodospira marina</name>
    <dbReference type="NCBI Taxonomy" id="1396821"/>
    <lineage>
        <taxon>Bacteria</taxon>
        <taxon>Pseudomonadati</taxon>
        <taxon>Pseudomonadota</taxon>
        <taxon>Gammaproteobacteria</taxon>
        <taxon>Chromatiales</taxon>
        <taxon>Ectothiorhodospiraceae</taxon>
        <taxon>Ectothiorhodospira</taxon>
    </lineage>
</organism>
<proteinExistence type="predicted"/>
<evidence type="ECO:0000256" key="5">
    <source>
        <dbReference type="SAM" id="Phobius"/>
    </source>
</evidence>
<name>A0A1H7GEL6_9GAMM</name>
<evidence type="ECO:0000259" key="6">
    <source>
        <dbReference type="Pfam" id="PF06305"/>
    </source>
</evidence>
<keyword evidence="1" id="KW-1003">Cell membrane</keyword>
<keyword evidence="8" id="KW-1185">Reference proteome</keyword>
<gene>
    <name evidence="7" type="ORF">SAMN05444515_101515</name>
</gene>
<dbReference type="OrthoDB" id="5796631at2"/>
<feature type="domain" description="Lipopolysaccharide assembly protein A" evidence="6">
    <location>
        <begin position="24"/>
        <end position="85"/>
    </location>
</feature>
<reference evidence="8" key="1">
    <citation type="submission" date="2016-10" db="EMBL/GenBank/DDBJ databases">
        <authorList>
            <person name="Varghese N."/>
            <person name="Submissions S."/>
        </authorList>
    </citation>
    <scope>NUCLEOTIDE SEQUENCE [LARGE SCALE GENOMIC DNA]</scope>
    <source>
        <strain evidence="8">DSM 241</strain>
    </source>
</reference>
<keyword evidence="2 5" id="KW-0812">Transmembrane</keyword>
<keyword evidence="4 5" id="KW-0472">Membrane</keyword>
<dbReference type="STRING" id="1396821.SAMN05444515_101515"/>
<evidence type="ECO:0000256" key="4">
    <source>
        <dbReference type="ARBA" id="ARBA00023136"/>
    </source>
</evidence>
<dbReference type="Pfam" id="PF06305">
    <property type="entry name" value="LapA_dom"/>
    <property type="match status" value="1"/>
</dbReference>
<feature type="transmembrane region" description="Helical" evidence="5">
    <location>
        <begin position="41"/>
        <end position="65"/>
    </location>
</feature>
<dbReference type="EMBL" id="FOAA01000001">
    <property type="protein sequence ID" value="SEK36568.1"/>
    <property type="molecule type" value="Genomic_DNA"/>
</dbReference>
<dbReference type="InterPro" id="IPR010445">
    <property type="entry name" value="LapA_dom"/>
</dbReference>
<dbReference type="AlphaFoldDB" id="A0A1H7GEL6"/>
<evidence type="ECO:0000256" key="2">
    <source>
        <dbReference type="ARBA" id="ARBA00022692"/>
    </source>
</evidence>
<dbReference type="GO" id="GO:0005886">
    <property type="term" value="C:plasma membrane"/>
    <property type="evidence" value="ECO:0007669"/>
    <property type="project" value="InterPro"/>
</dbReference>
<evidence type="ECO:0000256" key="1">
    <source>
        <dbReference type="ARBA" id="ARBA00022475"/>
    </source>
</evidence>
<evidence type="ECO:0000313" key="7">
    <source>
        <dbReference type="EMBL" id="SEK36568.1"/>
    </source>
</evidence>
<evidence type="ECO:0000313" key="8">
    <source>
        <dbReference type="Proteomes" id="UP000199256"/>
    </source>
</evidence>